<feature type="binding site" evidence="5">
    <location>
        <position position="283"/>
    </location>
    <ligand>
        <name>dimethylallyl diphosphate</name>
        <dbReference type="ChEBI" id="CHEBI:57623"/>
    </ligand>
</feature>
<keyword evidence="5 6" id="KW-0560">Oxidoreductase</keyword>
<feature type="binding site" evidence="5">
    <location>
        <position position="146"/>
    </location>
    <ligand>
        <name>isopentenyl diphosphate</name>
        <dbReference type="ChEBI" id="CHEBI:128769"/>
    </ligand>
</feature>
<dbReference type="CDD" id="cd13944">
    <property type="entry name" value="lytB_ispH"/>
    <property type="match status" value="1"/>
</dbReference>
<comment type="caution">
    <text evidence="5">Lacks conserved residue(s) required for the propagation of feature annotation.</text>
</comment>
<feature type="binding site" evidence="5">
    <location>
        <position position="63"/>
    </location>
    <ligand>
        <name>isopentenyl diphosphate</name>
        <dbReference type="ChEBI" id="CHEBI:128769"/>
    </ligand>
</feature>
<dbReference type="Proteomes" id="UP000001935">
    <property type="component" value="Chromosome"/>
</dbReference>
<dbReference type="GO" id="GO:0051539">
    <property type="term" value="F:4 iron, 4 sulfur cluster binding"/>
    <property type="evidence" value="ECO:0007669"/>
    <property type="project" value="UniProtKB-UniRule"/>
</dbReference>
<feature type="binding site" evidence="5">
    <location>
        <position position="146"/>
    </location>
    <ligand>
        <name>dimethylallyl diphosphate</name>
        <dbReference type="ChEBI" id="CHEBI:57623"/>
    </ligand>
</feature>
<dbReference type="UniPathway" id="UPA00059">
    <property type="reaction ID" value="UER00105"/>
</dbReference>
<feature type="binding site" evidence="5">
    <location>
        <position position="241"/>
    </location>
    <ligand>
        <name>isopentenyl diphosphate</name>
        <dbReference type="ChEBI" id="CHEBI:128769"/>
    </ligand>
</feature>
<dbReference type="PANTHER" id="PTHR30426:SF0">
    <property type="entry name" value="4-HYDROXY-3-METHYLBUT-2-ENYL DIPHOSPHATE REDUCTASE"/>
    <property type="match status" value="1"/>
</dbReference>
<dbReference type="GO" id="GO:0050992">
    <property type="term" value="P:dimethylallyl diphosphate biosynthetic process"/>
    <property type="evidence" value="ECO:0007669"/>
    <property type="project" value="UniProtKB-UniRule"/>
</dbReference>
<feature type="binding site" evidence="5">
    <location>
        <position position="118"/>
    </location>
    <ligand>
        <name>[4Fe-4S] cluster</name>
        <dbReference type="ChEBI" id="CHEBI:49883"/>
    </ligand>
</feature>
<comment type="pathway">
    <text evidence="5">Isoprenoid biosynthesis; isopentenyl diphosphate biosynthesis via DXP pathway; isopentenyl diphosphate from 1-deoxy-D-xylulose 5-phosphate: step 6/6.</text>
</comment>
<feature type="binding site" evidence="5">
    <location>
        <position position="241"/>
    </location>
    <ligand>
        <name>(2E)-4-hydroxy-3-methylbut-2-enyl diphosphate</name>
        <dbReference type="ChEBI" id="CHEBI:128753"/>
    </ligand>
</feature>
<feature type="binding site" evidence="5">
    <location>
        <position position="96"/>
    </location>
    <ligand>
        <name>dimethylallyl diphosphate</name>
        <dbReference type="ChEBI" id="CHEBI:57623"/>
    </ligand>
</feature>
<evidence type="ECO:0000256" key="1">
    <source>
        <dbReference type="ARBA" id="ARBA00022485"/>
    </source>
</evidence>
<name>Q2II11_ANADE</name>
<comment type="similarity">
    <text evidence="5">Belongs to the IspH family.</text>
</comment>
<comment type="catalytic activity">
    <reaction evidence="5">
        <text>dimethylallyl diphosphate + 2 oxidized [2Fe-2S]-[ferredoxin] + H2O = (2E)-4-hydroxy-3-methylbut-2-enyl diphosphate + 2 reduced [2Fe-2S]-[ferredoxin] + 2 H(+)</text>
        <dbReference type="Rhea" id="RHEA:24825"/>
        <dbReference type="Rhea" id="RHEA-COMP:10000"/>
        <dbReference type="Rhea" id="RHEA-COMP:10001"/>
        <dbReference type="ChEBI" id="CHEBI:15377"/>
        <dbReference type="ChEBI" id="CHEBI:15378"/>
        <dbReference type="ChEBI" id="CHEBI:33737"/>
        <dbReference type="ChEBI" id="CHEBI:33738"/>
        <dbReference type="ChEBI" id="CHEBI:57623"/>
        <dbReference type="ChEBI" id="CHEBI:128753"/>
        <dbReference type="EC" id="1.17.7.4"/>
    </reaction>
</comment>
<dbReference type="Pfam" id="PF02401">
    <property type="entry name" value="LYTB"/>
    <property type="match status" value="1"/>
</dbReference>
<keyword evidence="3 5" id="KW-0408">Iron</keyword>
<feature type="binding site" evidence="5">
    <location>
        <position position="63"/>
    </location>
    <ligand>
        <name>dimethylallyl diphosphate</name>
        <dbReference type="ChEBI" id="CHEBI:57623"/>
    </ligand>
</feature>
<feature type="active site" description="Proton donor" evidence="5">
    <location>
        <position position="148"/>
    </location>
</feature>
<reference evidence="6" key="1">
    <citation type="submission" date="2006-01" db="EMBL/GenBank/DDBJ databases">
        <title>Complete sequence of Anaeromyxobacter dehalogenans 2CP-C.</title>
        <authorList>
            <consortium name="US DOE Joint Genome Institute"/>
            <person name="Copeland A."/>
            <person name="Lucas S."/>
            <person name="Lapidus A."/>
            <person name="Barry K."/>
            <person name="Detter J.C."/>
            <person name="Glavina T."/>
            <person name="Hammon N."/>
            <person name="Israni S."/>
            <person name="Pitluck S."/>
            <person name="Brettin T."/>
            <person name="Bruce D."/>
            <person name="Han C."/>
            <person name="Tapia R."/>
            <person name="Gilna P."/>
            <person name="Kiss H."/>
            <person name="Schmutz J."/>
            <person name="Larimer F."/>
            <person name="Land M."/>
            <person name="Kyrpides N."/>
            <person name="Anderson I."/>
            <person name="Sanford R.A."/>
            <person name="Ritalahti K.M."/>
            <person name="Thomas H.S."/>
            <person name="Kirby J.R."/>
            <person name="Zhulin I.B."/>
            <person name="Loeffler F.E."/>
            <person name="Richardson P."/>
        </authorList>
    </citation>
    <scope>NUCLEOTIDE SEQUENCE</scope>
    <source>
        <strain evidence="6">2CP-C</strain>
    </source>
</reference>
<dbReference type="Gene3D" id="3.40.1010.20">
    <property type="entry name" value="4-hydroxy-3-methylbut-2-enyl diphosphate reductase, catalytic domain"/>
    <property type="match status" value="2"/>
</dbReference>
<evidence type="ECO:0000256" key="4">
    <source>
        <dbReference type="ARBA" id="ARBA00023014"/>
    </source>
</evidence>
<dbReference type="KEGG" id="ade:Adeh_1519"/>
<evidence type="ECO:0000256" key="5">
    <source>
        <dbReference type="HAMAP-Rule" id="MF_00191"/>
    </source>
</evidence>
<dbReference type="InterPro" id="IPR003451">
    <property type="entry name" value="LytB/IspH"/>
</dbReference>
<feature type="binding site" evidence="5">
    <location>
        <position position="239"/>
    </location>
    <ligand>
        <name>isopentenyl diphosphate</name>
        <dbReference type="ChEBI" id="CHEBI:128769"/>
    </ligand>
</feature>
<keyword evidence="1 5" id="KW-0004">4Fe-4S</keyword>
<dbReference type="HOGENOM" id="CLU_027486_0_1_7"/>
<dbReference type="PANTHER" id="PTHR30426">
    <property type="entry name" value="4-HYDROXY-3-METHYLBUT-2-ENYL DIPHOSPHATE REDUCTASE"/>
    <property type="match status" value="1"/>
</dbReference>
<comment type="pathway">
    <text evidence="5">Isoprenoid biosynthesis; dimethylallyl diphosphate biosynthesis; dimethylallyl diphosphate from (2E)-4-hydroxy-3-methylbutenyl diphosphate: step 1/1.</text>
</comment>
<dbReference type="UniPathway" id="UPA00056">
    <property type="reaction ID" value="UER00097"/>
</dbReference>
<feature type="binding site" evidence="5">
    <location>
        <position position="146"/>
    </location>
    <ligand>
        <name>(2E)-4-hydroxy-3-methylbut-2-enyl diphosphate</name>
        <dbReference type="ChEBI" id="CHEBI:128753"/>
    </ligand>
</feature>
<keyword evidence="4 5" id="KW-0411">Iron-sulfur</keyword>
<keyword evidence="2 5" id="KW-0479">Metal-binding</keyword>
<comment type="function">
    <text evidence="5">Catalyzes the conversion of 1-hydroxy-2-methyl-2-(E)-butenyl 4-diphosphate (HMBPP) into a mixture of isopentenyl diphosphate (IPP) and dimethylallyl diphosphate (DMAPP). Acts in the terminal step of the DOXP/MEP pathway for isoprenoid precursor biosynthesis.</text>
</comment>
<dbReference type="GO" id="GO:0016114">
    <property type="term" value="P:terpenoid biosynthetic process"/>
    <property type="evidence" value="ECO:0007669"/>
    <property type="project" value="UniProtKB-UniRule"/>
</dbReference>
<dbReference type="NCBIfam" id="TIGR00216">
    <property type="entry name" value="ispH_lytB"/>
    <property type="match status" value="1"/>
</dbReference>
<comment type="catalytic activity">
    <reaction evidence="5">
        <text>isopentenyl diphosphate + 2 oxidized [2Fe-2S]-[ferredoxin] + H2O = (2E)-4-hydroxy-3-methylbut-2-enyl diphosphate + 2 reduced [2Fe-2S]-[ferredoxin] + 2 H(+)</text>
        <dbReference type="Rhea" id="RHEA:24488"/>
        <dbReference type="Rhea" id="RHEA-COMP:10000"/>
        <dbReference type="Rhea" id="RHEA-COMP:10001"/>
        <dbReference type="ChEBI" id="CHEBI:15377"/>
        <dbReference type="ChEBI" id="CHEBI:15378"/>
        <dbReference type="ChEBI" id="CHEBI:33737"/>
        <dbReference type="ChEBI" id="CHEBI:33738"/>
        <dbReference type="ChEBI" id="CHEBI:128753"/>
        <dbReference type="ChEBI" id="CHEBI:128769"/>
        <dbReference type="EC" id="1.17.7.4"/>
    </reaction>
</comment>
<evidence type="ECO:0000313" key="7">
    <source>
        <dbReference type="Proteomes" id="UP000001935"/>
    </source>
</evidence>
<dbReference type="GO" id="GO:0051745">
    <property type="term" value="F:4-hydroxy-3-methylbut-2-enyl diphosphate reductase activity"/>
    <property type="evidence" value="ECO:0007669"/>
    <property type="project" value="UniProtKB-UniRule"/>
</dbReference>
<feature type="binding site" evidence="5">
    <location>
        <position position="63"/>
    </location>
    <ligand>
        <name>(2E)-4-hydroxy-3-methylbut-2-enyl diphosphate</name>
        <dbReference type="ChEBI" id="CHEBI:128753"/>
    </ligand>
</feature>
<feature type="binding site" evidence="5">
    <location>
        <position position="283"/>
    </location>
    <ligand>
        <name>isopentenyl diphosphate</name>
        <dbReference type="ChEBI" id="CHEBI:128769"/>
    </ligand>
</feature>
<evidence type="ECO:0000256" key="3">
    <source>
        <dbReference type="ARBA" id="ARBA00023004"/>
    </source>
</evidence>
<comment type="cofactor">
    <cofactor evidence="5">
        <name>[4Fe-4S] cluster</name>
        <dbReference type="ChEBI" id="CHEBI:49883"/>
    </cofactor>
    <text evidence="5">Binds 1 [4Fe-4S] cluster per subunit.</text>
</comment>
<dbReference type="STRING" id="290397.Adeh_1519"/>
<dbReference type="Gene3D" id="3.40.50.11270">
    <property type="match status" value="1"/>
</dbReference>
<feature type="binding site" evidence="5">
    <location>
        <position position="96"/>
    </location>
    <ligand>
        <name>(2E)-4-hydroxy-3-methylbut-2-enyl diphosphate</name>
        <dbReference type="ChEBI" id="CHEBI:128753"/>
    </ligand>
</feature>
<feature type="binding site" evidence="5">
    <location>
        <position position="283"/>
    </location>
    <ligand>
        <name>(2E)-4-hydroxy-3-methylbut-2-enyl diphosphate</name>
        <dbReference type="ChEBI" id="CHEBI:128753"/>
    </ligand>
</feature>
<feature type="binding site" evidence="5">
    <location>
        <position position="96"/>
    </location>
    <ligand>
        <name>isopentenyl diphosphate</name>
        <dbReference type="ChEBI" id="CHEBI:128769"/>
    </ligand>
</feature>
<accession>Q2II11</accession>
<feature type="binding site" evidence="5">
    <location>
        <position position="239"/>
    </location>
    <ligand>
        <name>dimethylallyl diphosphate</name>
        <dbReference type="ChEBI" id="CHEBI:57623"/>
    </ligand>
</feature>
<dbReference type="eggNOG" id="COG0761">
    <property type="taxonomic scope" value="Bacteria"/>
</dbReference>
<protein>
    <recommendedName>
        <fullName evidence="5">4-hydroxy-3-methylbut-2-enyl diphosphate reductase</fullName>
        <shortName evidence="5">HMBPP reductase</shortName>
        <ecNumber evidence="5">1.17.7.4</ecNumber>
    </recommendedName>
</protein>
<feature type="binding site" evidence="5">
    <location>
        <position position="34"/>
    </location>
    <ligand>
        <name>[4Fe-4S] cluster</name>
        <dbReference type="ChEBI" id="CHEBI:49883"/>
    </ligand>
</feature>
<proteinExistence type="inferred from homology"/>
<evidence type="ECO:0000313" key="6">
    <source>
        <dbReference type="EMBL" id="ABC81292.1"/>
    </source>
</evidence>
<feature type="binding site" evidence="5">
    <location>
        <position position="211"/>
    </location>
    <ligand>
        <name>[4Fe-4S] cluster</name>
        <dbReference type="ChEBI" id="CHEBI:49883"/>
    </ligand>
</feature>
<dbReference type="GO" id="GO:0046872">
    <property type="term" value="F:metal ion binding"/>
    <property type="evidence" value="ECO:0007669"/>
    <property type="project" value="UniProtKB-KW"/>
</dbReference>
<feature type="binding site" evidence="5">
    <location>
        <position position="183"/>
    </location>
    <ligand>
        <name>(2E)-4-hydroxy-3-methylbut-2-enyl diphosphate</name>
        <dbReference type="ChEBI" id="CHEBI:128753"/>
    </ligand>
</feature>
<dbReference type="HAMAP" id="MF_00191">
    <property type="entry name" value="IspH"/>
    <property type="match status" value="1"/>
</dbReference>
<dbReference type="AlphaFoldDB" id="Q2II11"/>
<keyword evidence="5" id="KW-0414">Isoprene biosynthesis</keyword>
<organism evidence="6 7">
    <name type="scientific">Anaeromyxobacter dehalogenans (strain 2CP-C)</name>
    <dbReference type="NCBI Taxonomy" id="290397"/>
    <lineage>
        <taxon>Bacteria</taxon>
        <taxon>Pseudomonadati</taxon>
        <taxon>Myxococcota</taxon>
        <taxon>Myxococcia</taxon>
        <taxon>Myxococcales</taxon>
        <taxon>Cystobacterineae</taxon>
        <taxon>Anaeromyxobacteraceae</taxon>
        <taxon>Anaeromyxobacter</taxon>
    </lineage>
</organism>
<dbReference type="EMBL" id="CP000251">
    <property type="protein sequence ID" value="ABC81292.1"/>
    <property type="molecule type" value="Genomic_DNA"/>
</dbReference>
<dbReference type="GO" id="GO:0019288">
    <property type="term" value="P:isopentenyl diphosphate biosynthetic process, methylerythritol 4-phosphate pathway"/>
    <property type="evidence" value="ECO:0007669"/>
    <property type="project" value="UniProtKB-UniRule"/>
</dbReference>
<evidence type="ECO:0000256" key="2">
    <source>
        <dbReference type="ARBA" id="ARBA00022723"/>
    </source>
</evidence>
<gene>
    <name evidence="5" type="primary">ispH</name>
    <name evidence="6" type="ordered locus">Adeh_1519</name>
</gene>
<feature type="binding site" evidence="5">
    <location>
        <position position="239"/>
    </location>
    <ligand>
        <name>(2E)-4-hydroxy-3-methylbut-2-enyl diphosphate</name>
        <dbReference type="ChEBI" id="CHEBI:128753"/>
    </ligand>
</feature>
<dbReference type="EC" id="1.17.7.4" evidence="5"/>
<sequence>MRHGWRGEGCWPARGAPLYRGAVDVKIAKTAGFCWGVRRTVDKVMEVADQHRAPVVTLGPIIHNPQAVARFSEKGVGTVNGIGEVADGTTVVVRTHGAVREELERAEARGLEVVDGTCPYVKYPQAMAQRLSREGYHIVIVGDANHAEIKGVISYSEQPCTVVKPGGPVPEIKAKKVAVIAQTTCIGAEFERVVGVLALRHKEVRAVNTICNDTEERQADARALASEVDAVVVVGGKNSANTRHLAEICRAIQPRTWHVETEAELEAAWFDGCRVVGLSAGASTPDWVVEGVAAWLRALR</sequence>
<feature type="binding site" evidence="5">
    <location>
        <position position="241"/>
    </location>
    <ligand>
        <name>dimethylallyl diphosphate</name>
        <dbReference type="ChEBI" id="CHEBI:57623"/>
    </ligand>
</feature>